<comment type="caution">
    <text evidence="4">The sequence shown here is derived from an EMBL/GenBank/DDBJ whole genome shotgun (WGS) entry which is preliminary data.</text>
</comment>
<keyword evidence="1" id="KW-0677">Repeat</keyword>
<dbReference type="FunCoup" id="A0A1Y2BBL4">
    <property type="interactions" value="22"/>
</dbReference>
<evidence type="ECO:0000259" key="3">
    <source>
        <dbReference type="PROSITE" id="PS50172"/>
    </source>
</evidence>
<dbReference type="SMART" id="SM00292">
    <property type="entry name" value="BRCT"/>
    <property type="match status" value="3"/>
</dbReference>
<dbReference type="GO" id="GO:0033314">
    <property type="term" value="P:mitotic DNA replication checkpoint signaling"/>
    <property type="evidence" value="ECO:0007669"/>
    <property type="project" value="TreeGrafter"/>
</dbReference>
<name>A0A1Y2BBL4_9TREE</name>
<feature type="region of interest" description="Disordered" evidence="2">
    <location>
        <begin position="684"/>
        <end position="870"/>
    </location>
</feature>
<protein>
    <recommendedName>
        <fullName evidence="3">BRCT domain-containing protein</fullName>
    </recommendedName>
</protein>
<feature type="region of interest" description="Disordered" evidence="2">
    <location>
        <begin position="288"/>
        <end position="314"/>
    </location>
</feature>
<feature type="domain" description="BRCT" evidence="3">
    <location>
        <begin position="157"/>
        <end position="255"/>
    </location>
</feature>
<feature type="compositionally biased region" description="Basic and acidic residues" evidence="2">
    <location>
        <begin position="292"/>
        <end position="303"/>
    </location>
</feature>
<feature type="compositionally biased region" description="Polar residues" evidence="2">
    <location>
        <begin position="743"/>
        <end position="769"/>
    </location>
</feature>
<proteinExistence type="predicted"/>
<accession>A0A1Y2BBL4</accession>
<feature type="compositionally biased region" description="Basic and acidic residues" evidence="2">
    <location>
        <begin position="328"/>
        <end position="337"/>
    </location>
</feature>
<feature type="domain" description="BRCT" evidence="3">
    <location>
        <begin position="66"/>
        <end position="137"/>
    </location>
</feature>
<dbReference type="PANTHER" id="PTHR13561">
    <property type="entry name" value="DNA REPLICATION REGULATOR DPB11-RELATED"/>
    <property type="match status" value="1"/>
</dbReference>
<feature type="compositionally biased region" description="Low complexity" evidence="2">
    <location>
        <begin position="811"/>
        <end position="820"/>
    </location>
</feature>
<gene>
    <name evidence="4" type="ORF">BCR39DRAFT_523376</name>
</gene>
<feature type="compositionally biased region" description="Low complexity" evidence="2">
    <location>
        <begin position="774"/>
        <end position="785"/>
    </location>
</feature>
<dbReference type="CDD" id="cd17731">
    <property type="entry name" value="BRCT_TopBP1_rpt2_like"/>
    <property type="match status" value="1"/>
</dbReference>
<evidence type="ECO:0000313" key="4">
    <source>
        <dbReference type="EMBL" id="ORY32222.1"/>
    </source>
</evidence>
<dbReference type="PROSITE" id="PS50172">
    <property type="entry name" value="BRCT"/>
    <property type="match status" value="4"/>
</dbReference>
<feature type="region of interest" description="Disordered" evidence="2">
    <location>
        <begin position="326"/>
        <end position="408"/>
    </location>
</feature>
<dbReference type="Gene3D" id="3.40.50.10190">
    <property type="entry name" value="BRCT domain"/>
    <property type="match status" value="4"/>
</dbReference>
<feature type="domain" description="BRCT" evidence="3">
    <location>
        <begin position="523"/>
        <end position="587"/>
    </location>
</feature>
<dbReference type="InterPro" id="IPR001357">
    <property type="entry name" value="BRCT_dom"/>
</dbReference>
<dbReference type="Proteomes" id="UP000193986">
    <property type="component" value="Unassembled WGS sequence"/>
</dbReference>
<dbReference type="AlphaFoldDB" id="A0A1Y2BBL4"/>
<dbReference type="EMBL" id="MCFC01000010">
    <property type="protein sequence ID" value="ORY32222.1"/>
    <property type="molecule type" value="Genomic_DNA"/>
</dbReference>
<feature type="compositionally biased region" description="Basic and acidic residues" evidence="2">
    <location>
        <begin position="361"/>
        <end position="371"/>
    </location>
</feature>
<dbReference type="InParanoid" id="A0A1Y2BBL4"/>
<feature type="domain" description="BRCT" evidence="3">
    <location>
        <begin position="418"/>
        <end position="507"/>
    </location>
</feature>
<dbReference type="InterPro" id="IPR059215">
    <property type="entry name" value="BRCT2_TopBP1-like"/>
</dbReference>
<organism evidence="4 5">
    <name type="scientific">Naematelia encephala</name>
    <dbReference type="NCBI Taxonomy" id="71784"/>
    <lineage>
        <taxon>Eukaryota</taxon>
        <taxon>Fungi</taxon>
        <taxon>Dikarya</taxon>
        <taxon>Basidiomycota</taxon>
        <taxon>Agaricomycotina</taxon>
        <taxon>Tremellomycetes</taxon>
        <taxon>Tremellales</taxon>
        <taxon>Naemateliaceae</taxon>
        <taxon>Naematelia</taxon>
    </lineage>
</organism>
<feature type="region of interest" description="Disordered" evidence="2">
    <location>
        <begin position="1"/>
        <end position="46"/>
    </location>
</feature>
<dbReference type="Pfam" id="PF12738">
    <property type="entry name" value="PTCB-BRCT"/>
    <property type="match status" value="2"/>
</dbReference>
<dbReference type="SUPFAM" id="SSF52113">
    <property type="entry name" value="BRCT domain"/>
    <property type="match status" value="4"/>
</dbReference>
<evidence type="ECO:0000256" key="1">
    <source>
        <dbReference type="ARBA" id="ARBA00022737"/>
    </source>
</evidence>
<sequence length="919" mass="101431">MNRRGHQSVKIPNVKLRPAPAPTAESSRKRARQRQSSPLNALDDELRRRVLEEAEAEESSHAALGSSSKPWAGIVITFTGAENKPRLTELVRELGGEVEHALTVDVTHIIAVGFGSPKYLYAVEHRLPVMMPSWILDAHARWLGGEELDVKADMEKHRLLPFFGLRIAISGIEPLERRKQLVSYITQYGGIYSKDLDRTCTHLVSAKSALDSKSSEKVKWALKEIQDRDIARRRGKKLVDDDIRIIYEEWIWDCVGFAGRWKEDSYDARKPRRRGKVSAEDVFSGKAFIEPEAEKKPAEEAEVHQPAAVRKRKREHMDLVGEIISTAVKKEPEEPSREPTAGLDDVPGPSKDNQQVQATDKGARRPTEVEQKPSILHTSRQTSFTAGPSAVSAKAGGEVKPRDMPNHDHDVSAAALEPPQQFFAGLRFTHNISQDCEGLERAIALHGGQLVIGTSEDAKIDFFIIRLYSQTVPELPILEKTARVVTECWVEGCCFEQKLLSPDDHLVFQPLPAPMPIPGAGKLLVHLSGFSTADTVYLRRLLRAIGGELSVKLNRQSTHLVCAQPTGQKYEKAHEWGVSVVKDTWLFGMGRSGVLEPESAHRHDGPPPPINRTVAKLTNKTNSISGMSMISDLNDAMDYSRVNPESTVSQSGNIPLSQSRLLKLTPTHIDDEISISVQHVTGSTSTVVLPPPPPPGISSCAHPLSPPKTETMRRLNQAAPFHPPSLPDIKPSPSLSADPHILRTTSAPPLSDSLSRRSNPFSKAISTSGRIERTTTTTATNQSTTEMLRLLAQREDDSSVSRNKVIRRSRLSGASASASKSRSRLRSTDTTSASPGTPVPASEEQVQEQEQDKERQLEIQSGGQDTEIQVDVEAEESMRVMYVDHEAARTKRKLMEAVMRGSRGEISSSTTTTGNKTRR</sequence>
<feature type="compositionally biased region" description="Polar residues" evidence="2">
    <location>
        <begin position="858"/>
        <end position="867"/>
    </location>
</feature>
<feature type="region of interest" description="Disordered" evidence="2">
    <location>
        <begin position="898"/>
        <end position="919"/>
    </location>
</feature>
<evidence type="ECO:0000256" key="2">
    <source>
        <dbReference type="SAM" id="MobiDB-lite"/>
    </source>
</evidence>
<dbReference type="GO" id="GO:0007095">
    <property type="term" value="P:mitotic G2 DNA damage checkpoint signaling"/>
    <property type="evidence" value="ECO:0007669"/>
    <property type="project" value="TreeGrafter"/>
</dbReference>
<dbReference type="PANTHER" id="PTHR13561:SF20">
    <property type="entry name" value="DNA TOPOISOMERASE 2-BINDING PROTEIN 1"/>
    <property type="match status" value="1"/>
</dbReference>
<reference evidence="4 5" key="1">
    <citation type="submission" date="2016-07" db="EMBL/GenBank/DDBJ databases">
        <title>Pervasive Adenine N6-methylation of Active Genes in Fungi.</title>
        <authorList>
            <consortium name="DOE Joint Genome Institute"/>
            <person name="Mondo S.J."/>
            <person name="Dannebaum R.O."/>
            <person name="Kuo R.C."/>
            <person name="Labutti K."/>
            <person name="Haridas S."/>
            <person name="Kuo A."/>
            <person name="Salamov A."/>
            <person name="Ahrendt S.R."/>
            <person name="Lipzen A."/>
            <person name="Sullivan W."/>
            <person name="Andreopoulos W.B."/>
            <person name="Clum A."/>
            <person name="Lindquist E."/>
            <person name="Daum C."/>
            <person name="Ramamoorthy G.K."/>
            <person name="Gryganskyi A."/>
            <person name="Culley D."/>
            <person name="Magnuson J.K."/>
            <person name="James T.Y."/>
            <person name="O'Malley M.A."/>
            <person name="Stajich J.E."/>
            <person name="Spatafora J.W."/>
            <person name="Visel A."/>
            <person name="Grigoriev I.V."/>
        </authorList>
    </citation>
    <scope>NUCLEOTIDE SEQUENCE [LARGE SCALE GENOMIC DNA]</scope>
    <source>
        <strain evidence="4 5">68-887.2</strain>
    </source>
</reference>
<keyword evidence="5" id="KW-1185">Reference proteome</keyword>
<dbReference type="Pfam" id="PF00533">
    <property type="entry name" value="BRCT"/>
    <property type="match status" value="1"/>
</dbReference>
<feature type="compositionally biased region" description="Polar residues" evidence="2">
    <location>
        <begin position="376"/>
        <end position="386"/>
    </location>
</feature>
<evidence type="ECO:0000313" key="5">
    <source>
        <dbReference type="Proteomes" id="UP000193986"/>
    </source>
</evidence>
<dbReference type="GO" id="GO:0006270">
    <property type="term" value="P:DNA replication initiation"/>
    <property type="evidence" value="ECO:0007669"/>
    <property type="project" value="TreeGrafter"/>
</dbReference>
<dbReference type="InterPro" id="IPR036420">
    <property type="entry name" value="BRCT_dom_sf"/>
</dbReference>
<feature type="compositionally biased region" description="Polar residues" evidence="2">
    <location>
        <begin position="905"/>
        <end position="919"/>
    </location>
</feature>
<dbReference type="OrthoDB" id="251770at2759"/>
<dbReference type="STRING" id="71784.A0A1Y2BBL4"/>
<feature type="compositionally biased region" description="Basic and acidic residues" evidence="2">
    <location>
        <begin position="397"/>
        <end position="408"/>
    </location>
</feature>